<evidence type="ECO:0000259" key="1">
    <source>
        <dbReference type="Pfam" id="PF20247"/>
    </source>
</evidence>
<evidence type="ECO:0000313" key="3">
    <source>
        <dbReference type="Proteomes" id="UP000259636"/>
    </source>
</evidence>
<proteinExistence type="predicted"/>
<dbReference type="GeneID" id="300115391"/>
<evidence type="ECO:0000313" key="2">
    <source>
        <dbReference type="EMBL" id="AXQ55703.1"/>
    </source>
</evidence>
<dbReference type="AlphaFoldDB" id="A0A385DB91"/>
<organism evidence="2 3">
    <name type="scientific">Streptomyces koyangensis</name>
    <dbReference type="NCBI Taxonomy" id="188770"/>
    <lineage>
        <taxon>Bacteria</taxon>
        <taxon>Bacillati</taxon>
        <taxon>Actinomycetota</taxon>
        <taxon>Actinomycetes</taxon>
        <taxon>Kitasatosporales</taxon>
        <taxon>Streptomycetaceae</taxon>
        <taxon>Streptomyces</taxon>
        <taxon>Streptomyces aurantiacus group</taxon>
    </lineage>
</organism>
<dbReference type="EMBL" id="CP031742">
    <property type="protein sequence ID" value="AXQ55703.1"/>
    <property type="molecule type" value="Genomic_DNA"/>
</dbReference>
<dbReference type="Pfam" id="PF20247">
    <property type="entry name" value="DUF6602"/>
    <property type="match status" value="1"/>
</dbReference>
<reference evidence="2 3" key="1">
    <citation type="submission" date="2018-08" db="EMBL/GenBank/DDBJ databases">
        <authorList>
            <person name="Ferrada E.E."/>
            <person name="Latorre B.A."/>
        </authorList>
    </citation>
    <scope>NUCLEOTIDE SEQUENCE [LARGE SCALE GENOMIC DNA]</scope>
    <source>
        <strain evidence="2 3">VK-A60T</strain>
    </source>
</reference>
<feature type="domain" description="DUF6602" evidence="1">
    <location>
        <begin position="22"/>
        <end position="126"/>
    </location>
</feature>
<accession>A0A385DB91</accession>
<dbReference type="RefSeq" id="WP_117349507.1">
    <property type="nucleotide sequence ID" value="NZ_CP031742.1"/>
</dbReference>
<dbReference type="Proteomes" id="UP000259636">
    <property type="component" value="Chromosome"/>
</dbReference>
<dbReference type="InterPro" id="IPR046537">
    <property type="entry name" value="DUF6602"/>
</dbReference>
<dbReference type="CDD" id="cd21173">
    <property type="entry name" value="NucC-like"/>
    <property type="match status" value="1"/>
</dbReference>
<protein>
    <recommendedName>
        <fullName evidence="1">DUF6602 domain-containing protein</fullName>
    </recommendedName>
</protein>
<sequence>MEENTLARVLHSVAKRVRADFEQSQQFNHNLSAGESRELIAHDFLAHQLPRHIEAICGAEIATADGAVSPQCDIILADRSTPPLTHLQGYRIVPSECVYGMIEVKTRLNKQDLIDACEKVRKVKALPKAAYFPYPTQIPPRCQRHGKTYPYMPTIGMIFAFDSIDLDTLGEHFIEWCSDKEPEERPDSIWILGKGFFTWTHPASGLIHGNPEPGSSLGLDPGLDP</sequence>
<dbReference type="KEGG" id="sky:D0C37_14540"/>
<gene>
    <name evidence="2" type="ORF">D0C37_14540</name>
</gene>
<name>A0A385DB91_9ACTN</name>